<reference evidence="3" key="1">
    <citation type="journal article" date="2020" name="mSystems">
        <title>Genome- and Community-Level Interaction Insights into Carbon Utilization and Element Cycling Functions of Hydrothermarchaeota in Hydrothermal Sediment.</title>
        <authorList>
            <person name="Zhou Z."/>
            <person name="Liu Y."/>
            <person name="Xu W."/>
            <person name="Pan J."/>
            <person name="Luo Z.H."/>
            <person name="Li M."/>
        </authorList>
    </citation>
    <scope>NUCLEOTIDE SEQUENCE [LARGE SCALE GENOMIC DNA]</scope>
    <source>
        <strain evidence="3">SpSt-697</strain>
    </source>
</reference>
<dbReference type="EMBL" id="DTDR01000141">
    <property type="protein sequence ID" value="HGK64099.1"/>
    <property type="molecule type" value="Genomic_DNA"/>
</dbReference>
<gene>
    <name evidence="3" type="ORF">ENU74_05880</name>
</gene>
<keyword evidence="2" id="KW-0472">Membrane</keyword>
<keyword evidence="2" id="KW-0812">Transmembrane</keyword>
<dbReference type="SUPFAM" id="SSF53756">
    <property type="entry name" value="UDP-Glycosyltransferase/glycogen phosphorylase"/>
    <property type="match status" value="1"/>
</dbReference>
<evidence type="ECO:0000313" key="3">
    <source>
        <dbReference type="EMBL" id="HGK64099.1"/>
    </source>
</evidence>
<feature type="coiled-coil region" evidence="1">
    <location>
        <begin position="269"/>
        <end position="296"/>
    </location>
</feature>
<evidence type="ECO:0000256" key="1">
    <source>
        <dbReference type="SAM" id="Coils"/>
    </source>
</evidence>
<comment type="caution">
    <text evidence="3">The sequence shown here is derived from an EMBL/GenBank/DDBJ whole genome shotgun (WGS) entry which is preliminary data.</text>
</comment>
<feature type="transmembrane region" description="Helical" evidence="2">
    <location>
        <begin position="56"/>
        <end position="73"/>
    </location>
</feature>
<sequence length="315" mass="37588">MKKILIVSWQKDSHYAFALAYDLKGELIKIPVKNRFSYLLNFIKTLLILKKKKKDFLFLEIPPIYLIYLILFFKRKVMVVSHSNIFLLDNWWHRFQLSCLKFFLKKTKGLILHNEKLLELVKDCPVRKLVIEPPPRKLKTVVPKEEKSEKKKALIILSFSTDEPIAELIKSCEETKEIDFYFSGDYRKFSKTFFFPKVKNIFFTGYLSEEEYEKLLVTVDFIIGLTTRDYTCLQSGYDALGVEKPFLTSDKEVLKKYFFKGTIFVKNEKEDIKRGIREILEKYEILKKEIRELKLIKMEKWKKNIKALKEIIEDD</sequence>
<evidence type="ECO:0008006" key="4">
    <source>
        <dbReference type="Google" id="ProtNLM"/>
    </source>
</evidence>
<dbReference type="AlphaFoldDB" id="A0A7V3ZVT7"/>
<accession>A0A7V3ZVT7</accession>
<keyword evidence="2" id="KW-1133">Transmembrane helix</keyword>
<proteinExistence type="predicted"/>
<organism evidence="3">
    <name type="scientific">candidate division WOR-3 bacterium</name>
    <dbReference type="NCBI Taxonomy" id="2052148"/>
    <lineage>
        <taxon>Bacteria</taxon>
        <taxon>Bacteria division WOR-3</taxon>
    </lineage>
</organism>
<dbReference type="Gene3D" id="3.40.50.2000">
    <property type="entry name" value="Glycogen Phosphorylase B"/>
    <property type="match status" value="1"/>
</dbReference>
<name>A0A7V3ZVT7_UNCW3</name>
<keyword evidence="1" id="KW-0175">Coiled coil</keyword>
<evidence type="ECO:0000256" key="2">
    <source>
        <dbReference type="SAM" id="Phobius"/>
    </source>
</evidence>
<protein>
    <recommendedName>
        <fullName evidence="4">Glycosyltransferase</fullName>
    </recommendedName>
</protein>